<evidence type="ECO:0000313" key="1">
    <source>
        <dbReference type="EMBL" id="GFS38032.1"/>
    </source>
</evidence>
<dbReference type="EMBL" id="BJWL01000298">
    <property type="protein sequence ID" value="GFS38032.1"/>
    <property type="molecule type" value="Genomic_DNA"/>
</dbReference>
<dbReference type="Proteomes" id="UP000585474">
    <property type="component" value="Unassembled WGS sequence"/>
</dbReference>
<proteinExistence type="predicted"/>
<dbReference type="AlphaFoldDB" id="A0A7J0DLV6"/>
<sequence length="114" mass="13044">MIGGTQCRTGRVVTILIRAFVTVVDFNELCRNRFEECKVAIYAIKNKRGSRKVADLLDYKPVYCHVIPHKVDKLGRIRLLALRIECQAPRRNNFSSKDFSAEFDENGLLTQDLG</sequence>
<comment type="caution">
    <text evidence="1">The sequence shown here is derived from an EMBL/GenBank/DDBJ whole genome shotgun (WGS) entry which is preliminary data.</text>
</comment>
<accession>A0A7J0DLV6</accession>
<name>A0A7J0DLV6_9ERIC</name>
<keyword evidence="2" id="KW-1185">Reference proteome</keyword>
<gene>
    <name evidence="1" type="ORF">Acr_00g0055240</name>
</gene>
<evidence type="ECO:0000313" key="2">
    <source>
        <dbReference type="Proteomes" id="UP000585474"/>
    </source>
</evidence>
<protein>
    <submittedName>
        <fullName evidence="1">Uncharacterized protein</fullName>
    </submittedName>
</protein>
<reference evidence="2" key="1">
    <citation type="submission" date="2019-07" db="EMBL/GenBank/DDBJ databases">
        <title>De Novo Assembly of kiwifruit Actinidia rufa.</title>
        <authorList>
            <person name="Sugita-Konishi S."/>
            <person name="Sato K."/>
            <person name="Mori E."/>
            <person name="Abe Y."/>
            <person name="Kisaki G."/>
            <person name="Hamano K."/>
            <person name="Suezawa K."/>
            <person name="Otani M."/>
            <person name="Fukuda T."/>
            <person name="Manabe T."/>
            <person name="Gomi K."/>
            <person name="Tabuchi M."/>
            <person name="Akimitsu K."/>
            <person name="Kataoka I."/>
        </authorList>
    </citation>
    <scope>NUCLEOTIDE SEQUENCE [LARGE SCALE GENOMIC DNA]</scope>
    <source>
        <strain evidence="2">cv. Fuchu</strain>
    </source>
</reference>
<organism evidence="1 2">
    <name type="scientific">Actinidia rufa</name>
    <dbReference type="NCBI Taxonomy" id="165716"/>
    <lineage>
        <taxon>Eukaryota</taxon>
        <taxon>Viridiplantae</taxon>
        <taxon>Streptophyta</taxon>
        <taxon>Embryophyta</taxon>
        <taxon>Tracheophyta</taxon>
        <taxon>Spermatophyta</taxon>
        <taxon>Magnoliopsida</taxon>
        <taxon>eudicotyledons</taxon>
        <taxon>Gunneridae</taxon>
        <taxon>Pentapetalae</taxon>
        <taxon>asterids</taxon>
        <taxon>Ericales</taxon>
        <taxon>Actinidiaceae</taxon>
        <taxon>Actinidia</taxon>
    </lineage>
</organism>